<comment type="caution">
    <text evidence="1">The sequence shown here is derived from an EMBL/GenBank/DDBJ whole genome shotgun (WGS) entry which is preliminary data.</text>
</comment>
<accession>A0A8T2IUL1</accession>
<evidence type="ECO:0000313" key="1">
    <source>
        <dbReference type="EMBL" id="KAG8435257.1"/>
    </source>
</evidence>
<name>A0A8T2IUL1_9PIPI</name>
<sequence length="96" mass="10903">MCVFYQYSCPLIVLGITRNLPVKPLILVPCILENYTHAITGSSHSHCEFSHLPTLGDYVNDEWEEPENSHLLLEYNVSLVVVIVVIKIYPTCIETL</sequence>
<organism evidence="1 2">
    <name type="scientific">Hymenochirus boettgeri</name>
    <name type="common">Congo dwarf clawed frog</name>
    <dbReference type="NCBI Taxonomy" id="247094"/>
    <lineage>
        <taxon>Eukaryota</taxon>
        <taxon>Metazoa</taxon>
        <taxon>Chordata</taxon>
        <taxon>Craniata</taxon>
        <taxon>Vertebrata</taxon>
        <taxon>Euteleostomi</taxon>
        <taxon>Amphibia</taxon>
        <taxon>Batrachia</taxon>
        <taxon>Anura</taxon>
        <taxon>Pipoidea</taxon>
        <taxon>Pipidae</taxon>
        <taxon>Pipinae</taxon>
        <taxon>Hymenochirus</taxon>
    </lineage>
</organism>
<dbReference type="AlphaFoldDB" id="A0A8T2IUL1"/>
<gene>
    <name evidence="1" type="ORF">GDO86_013273</name>
</gene>
<keyword evidence="2" id="KW-1185">Reference proteome</keyword>
<dbReference type="Proteomes" id="UP000812440">
    <property type="component" value="Chromosome 7"/>
</dbReference>
<protein>
    <submittedName>
        <fullName evidence="1">Uncharacterized protein</fullName>
    </submittedName>
</protein>
<proteinExistence type="predicted"/>
<evidence type="ECO:0000313" key="2">
    <source>
        <dbReference type="Proteomes" id="UP000812440"/>
    </source>
</evidence>
<dbReference type="EMBL" id="JAACNH010000008">
    <property type="protein sequence ID" value="KAG8435257.1"/>
    <property type="molecule type" value="Genomic_DNA"/>
</dbReference>
<reference evidence="1" key="1">
    <citation type="thesis" date="2020" institute="ProQuest LLC" country="789 East Eisenhower Parkway, Ann Arbor, MI, USA">
        <title>Comparative Genomics and Chromosome Evolution.</title>
        <authorList>
            <person name="Mudd A.B."/>
        </authorList>
    </citation>
    <scope>NUCLEOTIDE SEQUENCE</scope>
    <source>
        <strain evidence="1">Female2</strain>
        <tissue evidence="1">Blood</tissue>
    </source>
</reference>